<dbReference type="AlphaFoldDB" id="A0AAQ3UDU3"/>
<evidence type="ECO:0008006" key="3">
    <source>
        <dbReference type="Google" id="ProtNLM"/>
    </source>
</evidence>
<protein>
    <recommendedName>
        <fullName evidence="3">Reverse transcriptase</fullName>
    </recommendedName>
</protein>
<keyword evidence="2" id="KW-1185">Reference proteome</keyword>
<reference evidence="1 2" key="1">
    <citation type="submission" date="2024-02" db="EMBL/GenBank/DDBJ databases">
        <title>High-quality chromosome-scale genome assembly of Pensacola bahiagrass (Paspalum notatum Flugge var. saurae).</title>
        <authorList>
            <person name="Vega J.M."/>
            <person name="Podio M."/>
            <person name="Orjuela J."/>
            <person name="Siena L.A."/>
            <person name="Pessino S.C."/>
            <person name="Combes M.C."/>
            <person name="Mariac C."/>
            <person name="Albertini E."/>
            <person name="Pupilli F."/>
            <person name="Ortiz J.P.A."/>
            <person name="Leblanc O."/>
        </authorList>
    </citation>
    <scope>NUCLEOTIDE SEQUENCE [LARGE SCALE GENOMIC DNA]</scope>
    <source>
        <strain evidence="1">R1</strain>
        <tissue evidence="1">Leaf</tissue>
    </source>
</reference>
<name>A0AAQ3UDU3_PASNO</name>
<feature type="non-terminal residue" evidence="1">
    <location>
        <position position="135"/>
    </location>
</feature>
<dbReference type="Proteomes" id="UP001341281">
    <property type="component" value="Chromosome 08"/>
</dbReference>
<sequence length="135" mass="15699">SSDACQIHQFRPICLLNVTFKIFIKVATNRPKKGLDKMIPNIVQYCCGYIKGLIPNLVEDGLSILQYEQANDLKLIFYVFEQLSGLKINFHKNEIFYFGAAKDTVYSHLFVCKLGTYHFRYLGIPMHFRKLNNKD</sequence>
<gene>
    <name evidence="1" type="ORF">U9M48_036584</name>
</gene>
<proteinExistence type="predicted"/>
<organism evidence="1 2">
    <name type="scientific">Paspalum notatum var. saurae</name>
    <dbReference type="NCBI Taxonomy" id="547442"/>
    <lineage>
        <taxon>Eukaryota</taxon>
        <taxon>Viridiplantae</taxon>
        <taxon>Streptophyta</taxon>
        <taxon>Embryophyta</taxon>
        <taxon>Tracheophyta</taxon>
        <taxon>Spermatophyta</taxon>
        <taxon>Magnoliopsida</taxon>
        <taxon>Liliopsida</taxon>
        <taxon>Poales</taxon>
        <taxon>Poaceae</taxon>
        <taxon>PACMAD clade</taxon>
        <taxon>Panicoideae</taxon>
        <taxon>Andropogonodae</taxon>
        <taxon>Paspaleae</taxon>
        <taxon>Paspalinae</taxon>
        <taxon>Paspalum</taxon>
    </lineage>
</organism>
<evidence type="ECO:0000313" key="2">
    <source>
        <dbReference type="Proteomes" id="UP001341281"/>
    </source>
</evidence>
<evidence type="ECO:0000313" key="1">
    <source>
        <dbReference type="EMBL" id="WVZ90270.1"/>
    </source>
</evidence>
<accession>A0AAQ3UDU3</accession>
<dbReference type="EMBL" id="CP144752">
    <property type="protein sequence ID" value="WVZ90270.1"/>
    <property type="molecule type" value="Genomic_DNA"/>
</dbReference>